<feature type="domain" description="SpoVT-AbrB" evidence="3">
    <location>
        <begin position="10"/>
        <end position="52"/>
    </location>
</feature>
<dbReference type="PANTHER" id="PTHR37550">
    <property type="entry name" value="ANTITOXIN VAPB1"/>
    <property type="match status" value="1"/>
</dbReference>
<keyword evidence="5" id="KW-1185">Reference proteome</keyword>
<dbReference type="InterPro" id="IPR051734">
    <property type="entry name" value="VapB_TA_antitoxins"/>
</dbReference>
<organism evidence="4 5">
    <name type="scientific">Banduia mediterranea</name>
    <dbReference type="NCBI Taxonomy" id="3075609"/>
    <lineage>
        <taxon>Bacteria</taxon>
        <taxon>Pseudomonadati</taxon>
        <taxon>Pseudomonadota</taxon>
        <taxon>Gammaproteobacteria</taxon>
        <taxon>Nevskiales</taxon>
        <taxon>Algiphilaceae</taxon>
        <taxon>Banduia</taxon>
    </lineage>
</organism>
<dbReference type="PANTHER" id="PTHR37550:SF3">
    <property type="entry name" value="ANTITOXIN VAPB1"/>
    <property type="match status" value="1"/>
</dbReference>
<proteinExistence type="inferred from homology"/>
<dbReference type="InterPro" id="IPR037914">
    <property type="entry name" value="SpoVT-AbrB_sf"/>
</dbReference>
<dbReference type="PROSITE" id="PS51740">
    <property type="entry name" value="SPOVT_ABRB"/>
    <property type="match status" value="1"/>
</dbReference>
<sequence length="91" mass="10093">MRIFAMSQTAKVFANGRSQAVRLPASFRFDTDEVFIRRDEATGDVILSRRPTDWDGFFAALGGVDVPEDFLSPAERTQAAQDRDPLADIDG</sequence>
<dbReference type="EMBL" id="JAVRIC010000012">
    <property type="protein sequence ID" value="MDT0497717.1"/>
    <property type="molecule type" value="Genomic_DNA"/>
</dbReference>
<comment type="similarity">
    <text evidence="1">Belongs to the VapB family.</text>
</comment>
<dbReference type="NCBIfam" id="NF040493">
    <property type="entry name" value="TA_anti_VapB"/>
    <property type="match status" value="1"/>
</dbReference>
<evidence type="ECO:0000313" key="5">
    <source>
        <dbReference type="Proteomes" id="UP001254608"/>
    </source>
</evidence>
<dbReference type="Pfam" id="PF04014">
    <property type="entry name" value="MazE_antitoxin"/>
    <property type="match status" value="1"/>
</dbReference>
<accession>A0ABU2WIL9</accession>
<dbReference type="InterPro" id="IPR007159">
    <property type="entry name" value="SpoVT-AbrB_dom"/>
</dbReference>
<evidence type="ECO:0000259" key="3">
    <source>
        <dbReference type="PROSITE" id="PS51740"/>
    </source>
</evidence>
<evidence type="ECO:0000313" key="4">
    <source>
        <dbReference type="EMBL" id="MDT0497717.1"/>
    </source>
</evidence>
<dbReference type="Proteomes" id="UP001254608">
    <property type="component" value="Unassembled WGS sequence"/>
</dbReference>
<protein>
    <submittedName>
        <fullName evidence="4">Type II toxin-antitoxin system VapB family antitoxin</fullName>
    </submittedName>
</protein>
<evidence type="ECO:0000256" key="2">
    <source>
        <dbReference type="PROSITE-ProRule" id="PRU01076"/>
    </source>
</evidence>
<comment type="caution">
    <text evidence="4">The sequence shown here is derived from an EMBL/GenBank/DDBJ whole genome shotgun (WGS) entry which is preliminary data.</text>
</comment>
<dbReference type="SUPFAM" id="SSF89447">
    <property type="entry name" value="AbrB/MazE/MraZ-like"/>
    <property type="match status" value="1"/>
</dbReference>
<dbReference type="Gene3D" id="2.10.260.10">
    <property type="match status" value="1"/>
</dbReference>
<gene>
    <name evidence="4" type="primary">vapB</name>
    <name evidence="4" type="ORF">RM530_10120</name>
</gene>
<keyword evidence="2" id="KW-0238">DNA-binding</keyword>
<dbReference type="InterPro" id="IPR047976">
    <property type="entry name" value="Anti_VapB2-like"/>
</dbReference>
<evidence type="ECO:0000256" key="1">
    <source>
        <dbReference type="ARBA" id="ARBA00007924"/>
    </source>
</evidence>
<reference evidence="4 5" key="1">
    <citation type="submission" date="2023-09" db="EMBL/GenBank/DDBJ databases">
        <authorList>
            <person name="Rey-Velasco X."/>
        </authorList>
    </citation>
    <scope>NUCLEOTIDE SEQUENCE [LARGE SCALE GENOMIC DNA]</scope>
    <source>
        <strain evidence="4 5">W345</strain>
    </source>
</reference>
<name>A0ABU2WIL9_9GAMM</name>